<dbReference type="GO" id="GO:0008654">
    <property type="term" value="P:phospholipid biosynthetic process"/>
    <property type="evidence" value="ECO:0007669"/>
    <property type="project" value="UniProtKB-KW"/>
</dbReference>
<dbReference type="PRINTS" id="PR00077">
    <property type="entry name" value="GPDHDRGNASE"/>
</dbReference>
<feature type="binding site" evidence="13">
    <location>
        <position position="255"/>
    </location>
    <ligand>
        <name>sn-glycerol 3-phosphate</name>
        <dbReference type="ChEBI" id="CHEBI:57597"/>
    </ligand>
</feature>
<feature type="binding site" evidence="13">
    <location>
        <position position="11"/>
    </location>
    <ligand>
        <name>NADPH</name>
        <dbReference type="ChEBI" id="CHEBI:57783"/>
    </ligand>
</feature>
<feature type="domain" description="Glycerol-3-phosphate dehydrogenase NAD-dependent C-terminal" evidence="19">
    <location>
        <begin position="179"/>
        <end position="319"/>
    </location>
</feature>
<evidence type="ECO:0000256" key="8">
    <source>
        <dbReference type="ARBA" id="ARBA00023264"/>
    </source>
</evidence>
<dbReference type="Pfam" id="PF01210">
    <property type="entry name" value="NAD_Gly3P_dh_N"/>
    <property type="match status" value="1"/>
</dbReference>
<comment type="caution">
    <text evidence="13">Lacks conserved residue(s) required for the propagation of feature annotation.</text>
</comment>
<dbReference type="Gene3D" id="3.40.50.720">
    <property type="entry name" value="NAD(P)-binding Rossmann-like Domain"/>
    <property type="match status" value="1"/>
</dbReference>
<feature type="binding site" evidence="13">
    <location>
        <position position="254"/>
    </location>
    <ligand>
        <name>sn-glycerol 3-phosphate</name>
        <dbReference type="ChEBI" id="CHEBI:57597"/>
    </ligand>
</feature>
<comment type="function">
    <text evidence="13">Catalyzes the reduction of the glycolytic intermediate dihydroxyacetone phosphate (DHAP) to sn-glycerol 3-phosphate (G3P), the key precursor for phospholipid synthesis.</text>
</comment>
<dbReference type="Proteomes" id="UP000094757">
    <property type="component" value="Chromosome"/>
</dbReference>
<name>A0A1B3WCW0_9FIRM</name>
<keyword evidence="13" id="KW-0963">Cytoplasm</keyword>
<feature type="binding site" evidence="13">
    <location>
        <position position="31"/>
    </location>
    <ligand>
        <name>NADPH</name>
        <dbReference type="ChEBI" id="CHEBI:57783"/>
    </ligand>
</feature>
<comment type="subcellular location">
    <subcellularLocation>
        <location evidence="13">Cytoplasm</location>
    </subcellularLocation>
</comment>
<dbReference type="GO" id="GO:0046168">
    <property type="term" value="P:glycerol-3-phosphate catabolic process"/>
    <property type="evidence" value="ECO:0007669"/>
    <property type="project" value="InterPro"/>
</dbReference>
<feature type="binding site" evidence="13">
    <location>
        <position position="243"/>
    </location>
    <ligand>
        <name>sn-glycerol 3-phosphate</name>
        <dbReference type="ChEBI" id="CHEBI:57597"/>
    </ligand>
</feature>
<dbReference type="GO" id="GO:0141152">
    <property type="term" value="F:glycerol-3-phosphate dehydrogenase (NAD+) activity"/>
    <property type="evidence" value="ECO:0007669"/>
    <property type="project" value="RHEA"/>
</dbReference>
<dbReference type="FunFam" id="1.10.1040.10:FF:000001">
    <property type="entry name" value="Glycerol-3-phosphate dehydrogenase [NAD(P)+]"/>
    <property type="match status" value="1"/>
</dbReference>
<feature type="binding site" evidence="13">
    <location>
        <position position="139"/>
    </location>
    <ligand>
        <name>NADPH</name>
        <dbReference type="ChEBI" id="CHEBI:57783"/>
    </ligand>
</feature>
<evidence type="ECO:0000259" key="19">
    <source>
        <dbReference type="Pfam" id="PF07479"/>
    </source>
</evidence>
<dbReference type="GO" id="GO:0005829">
    <property type="term" value="C:cytosol"/>
    <property type="evidence" value="ECO:0007669"/>
    <property type="project" value="TreeGrafter"/>
</dbReference>
<dbReference type="InterPro" id="IPR011128">
    <property type="entry name" value="G3P_DH_NAD-dep_N"/>
</dbReference>
<dbReference type="EMBL" id="CP017037">
    <property type="protein sequence ID" value="AOH38801.1"/>
    <property type="molecule type" value="Genomic_DNA"/>
</dbReference>
<dbReference type="PROSITE" id="PS00957">
    <property type="entry name" value="NAD_G3PDH"/>
    <property type="match status" value="1"/>
</dbReference>
<evidence type="ECO:0000256" key="15">
    <source>
        <dbReference type="PIRSR" id="PIRSR000114-2"/>
    </source>
</evidence>
<keyword evidence="2 13" id="KW-0444">Lipid biosynthesis</keyword>
<evidence type="ECO:0000256" key="11">
    <source>
        <dbReference type="ARBA" id="ARBA00069372"/>
    </source>
</evidence>
<dbReference type="PANTHER" id="PTHR11728">
    <property type="entry name" value="GLYCEROL-3-PHOSPHATE DEHYDROGENASE"/>
    <property type="match status" value="1"/>
</dbReference>
<evidence type="ECO:0000313" key="20">
    <source>
        <dbReference type="EMBL" id="AOH38801.1"/>
    </source>
</evidence>
<evidence type="ECO:0000256" key="6">
    <source>
        <dbReference type="ARBA" id="ARBA00023098"/>
    </source>
</evidence>
<feature type="binding site" evidence="15">
    <location>
        <position position="105"/>
    </location>
    <ligand>
        <name>substrate</name>
    </ligand>
</feature>
<comment type="catalytic activity">
    <reaction evidence="13">
        <text>sn-glycerol 3-phosphate + NAD(+) = dihydroxyacetone phosphate + NADH + H(+)</text>
        <dbReference type="Rhea" id="RHEA:11092"/>
        <dbReference type="ChEBI" id="CHEBI:15378"/>
        <dbReference type="ChEBI" id="CHEBI:57540"/>
        <dbReference type="ChEBI" id="CHEBI:57597"/>
        <dbReference type="ChEBI" id="CHEBI:57642"/>
        <dbReference type="ChEBI" id="CHEBI:57945"/>
        <dbReference type="EC" id="1.1.1.94"/>
    </reaction>
</comment>
<keyword evidence="4 13" id="KW-0560">Oxidoreductase</keyword>
<comment type="pathway">
    <text evidence="13">Membrane lipid metabolism; glycerophospholipid metabolism.</text>
</comment>
<evidence type="ECO:0000256" key="9">
    <source>
        <dbReference type="ARBA" id="ARBA00052716"/>
    </source>
</evidence>
<gene>
    <name evidence="13" type="primary">gpsA</name>
    <name evidence="20" type="ORF">BCB69_01665</name>
</gene>
<evidence type="ECO:0000256" key="4">
    <source>
        <dbReference type="ARBA" id="ARBA00023002"/>
    </source>
</evidence>
<feature type="binding site" evidence="13">
    <location>
        <position position="280"/>
    </location>
    <ligand>
        <name>NADPH</name>
        <dbReference type="ChEBI" id="CHEBI:57783"/>
    </ligand>
</feature>
<evidence type="ECO:0000256" key="14">
    <source>
        <dbReference type="PIRSR" id="PIRSR000114-1"/>
    </source>
</evidence>
<feature type="binding site" evidence="16">
    <location>
        <position position="139"/>
    </location>
    <ligand>
        <name>NAD(+)</name>
        <dbReference type="ChEBI" id="CHEBI:57540"/>
    </ligand>
</feature>
<dbReference type="InterPro" id="IPR006109">
    <property type="entry name" value="G3P_DH_NAD-dep_C"/>
</dbReference>
<proteinExistence type="inferred from homology"/>
<dbReference type="NCBIfam" id="NF000942">
    <property type="entry name" value="PRK00094.1-4"/>
    <property type="match status" value="1"/>
</dbReference>
<evidence type="ECO:0000313" key="21">
    <source>
        <dbReference type="Proteomes" id="UP000094757"/>
    </source>
</evidence>
<dbReference type="InterPro" id="IPR036291">
    <property type="entry name" value="NAD(P)-bd_dom_sf"/>
</dbReference>
<evidence type="ECO:0000256" key="3">
    <source>
        <dbReference type="ARBA" id="ARBA00022857"/>
    </source>
</evidence>
<feature type="binding site" evidence="15">
    <location>
        <begin position="254"/>
        <end position="255"/>
    </location>
    <ligand>
        <name>substrate</name>
    </ligand>
</feature>
<feature type="binding site" evidence="13">
    <location>
        <position position="105"/>
    </location>
    <ligand>
        <name>sn-glycerol 3-phosphate</name>
        <dbReference type="ChEBI" id="CHEBI:57597"/>
    </ligand>
</feature>
<comment type="catalytic activity">
    <reaction evidence="9">
        <text>sn-glycerol 3-phosphate + NADP(+) = dihydroxyacetone phosphate + NADPH + H(+)</text>
        <dbReference type="Rhea" id="RHEA:11096"/>
        <dbReference type="ChEBI" id="CHEBI:15378"/>
        <dbReference type="ChEBI" id="CHEBI:57597"/>
        <dbReference type="ChEBI" id="CHEBI:57642"/>
        <dbReference type="ChEBI" id="CHEBI:57783"/>
        <dbReference type="ChEBI" id="CHEBI:58349"/>
        <dbReference type="EC" id="1.1.1.94"/>
    </reaction>
    <physiologicalReaction direction="right-to-left" evidence="9">
        <dbReference type="Rhea" id="RHEA:11098"/>
    </physiologicalReaction>
</comment>
<dbReference type="GO" id="GO:0005975">
    <property type="term" value="P:carbohydrate metabolic process"/>
    <property type="evidence" value="ECO:0007669"/>
    <property type="project" value="InterPro"/>
</dbReference>
<evidence type="ECO:0000256" key="2">
    <source>
        <dbReference type="ARBA" id="ARBA00022516"/>
    </source>
</evidence>
<feature type="binding site" evidence="13">
    <location>
        <position position="253"/>
    </location>
    <ligand>
        <name>sn-glycerol 3-phosphate</name>
        <dbReference type="ChEBI" id="CHEBI:57597"/>
    </ligand>
</feature>
<feature type="domain" description="Glycerol-3-phosphate dehydrogenase NAD-dependent N-terminal" evidence="18">
    <location>
        <begin position="2"/>
        <end position="159"/>
    </location>
</feature>
<feature type="binding site" evidence="13">
    <location>
        <position position="190"/>
    </location>
    <ligand>
        <name>sn-glycerol 3-phosphate</name>
        <dbReference type="ChEBI" id="CHEBI:57597"/>
    </ligand>
</feature>
<evidence type="ECO:0000256" key="7">
    <source>
        <dbReference type="ARBA" id="ARBA00023209"/>
    </source>
</evidence>
<feature type="binding site" evidence="13">
    <location>
        <position position="48"/>
    </location>
    <ligand>
        <name>NADPH</name>
        <dbReference type="ChEBI" id="CHEBI:57783"/>
    </ligand>
</feature>
<evidence type="ECO:0000259" key="18">
    <source>
        <dbReference type="Pfam" id="PF01210"/>
    </source>
</evidence>
<dbReference type="KEGG" id="dpn:BCB69_01665"/>
<reference evidence="21" key="1">
    <citation type="submission" date="2016-08" db="EMBL/GenBank/DDBJ databases">
        <authorList>
            <person name="Holder M.E."/>
            <person name="Ajami N.J."/>
            <person name="Petrosino J.F."/>
        </authorList>
    </citation>
    <scope>NUCLEOTIDE SEQUENCE [LARGE SCALE GENOMIC DNA]</scope>
    <source>
        <strain evidence="21">F0677</strain>
    </source>
</reference>
<dbReference type="UniPathway" id="UPA00940"/>
<dbReference type="STRING" id="39950.BCB69_01665"/>
<dbReference type="PIRSF" id="PIRSF000114">
    <property type="entry name" value="Glycerol-3-P_dh"/>
    <property type="match status" value="1"/>
</dbReference>
<feature type="binding site" evidence="13">
    <location>
        <position position="254"/>
    </location>
    <ligand>
        <name>NADPH</name>
        <dbReference type="ChEBI" id="CHEBI:57783"/>
    </ligand>
</feature>
<keyword evidence="13" id="KW-0547">Nucleotide-binding</keyword>
<dbReference type="GO" id="GO:0006650">
    <property type="term" value="P:glycerophospholipid metabolic process"/>
    <property type="evidence" value="ECO:0007669"/>
    <property type="project" value="UniProtKB-UniRule"/>
</dbReference>
<dbReference type="GO" id="GO:0051287">
    <property type="term" value="F:NAD binding"/>
    <property type="evidence" value="ECO:0007669"/>
    <property type="project" value="InterPro"/>
</dbReference>
<accession>A0A1B3WCW0</accession>
<dbReference type="NCBIfam" id="NF000940">
    <property type="entry name" value="PRK00094.1-2"/>
    <property type="match status" value="1"/>
</dbReference>
<dbReference type="GO" id="GO:0046167">
    <property type="term" value="P:glycerol-3-phosphate biosynthetic process"/>
    <property type="evidence" value="ECO:0007669"/>
    <property type="project" value="UniProtKB-UniRule"/>
</dbReference>
<dbReference type="InterPro" id="IPR006168">
    <property type="entry name" value="G3P_DH_NAD-dep"/>
</dbReference>
<dbReference type="Gene3D" id="1.10.1040.10">
    <property type="entry name" value="N-(1-d-carboxylethyl)-l-norvaline Dehydrogenase, domain 2"/>
    <property type="match status" value="1"/>
</dbReference>
<evidence type="ECO:0000256" key="12">
    <source>
        <dbReference type="ARBA" id="ARBA00080511"/>
    </source>
</evidence>
<evidence type="ECO:0000256" key="17">
    <source>
        <dbReference type="RuleBase" id="RU000437"/>
    </source>
</evidence>
<feature type="binding site" evidence="13">
    <location>
        <position position="135"/>
    </location>
    <ligand>
        <name>sn-glycerol 3-phosphate</name>
        <dbReference type="ChEBI" id="CHEBI:57597"/>
    </ligand>
</feature>
<feature type="binding site" evidence="16">
    <location>
        <begin position="7"/>
        <end position="12"/>
    </location>
    <ligand>
        <name>NAD(+)</name>
        <dbReference type="ChEBI" id="CHEBI:57540"/>
    </ligand>
</feature>
<dbReference type="PANTHER" id="PTHR11728:SF1">
    <property type="entry name" value="GLYCEROL-3-PHOSPHATE DEHYDROGENASE [NAD(+)] 2, CHLOROPLASTIC"/>
    <property type="match status" value="1"/>
</dbReference>
<sequence>MKISMIGAGGWGIAMIAHLAHNNKDITLYCRNQETALALQKNRESKKYLPGIFIPEHVHITSNLKEATIDKECIIISTPSSALEDTIKDLSIYLKKDAIVVCASKGLSYPDGGCLSDVIAKQLKGVTDNIVVLSGPNHAEEVGKGLPAATVVASKKERAAHAVQDLYMSSNFRVYCSTDIIGVEYGGALKNIIAIASGVQDGLGLGDNSRAALITRGLNEITRFGVAFGAKSETFYGLSGIGDLIATCTSTHSRNYNAGIKLANGMTKNQILAETSMVVEGFRTTEIVYSIAQKIGIDMPITSEIYRLMHGIHSPRQAVDCLMTRSKKNETDKRLHEIFE</sequence>
<feature type="binding site" evidence="13">
    <location>
        <position position="278"/>
    </location>
    <ligand>
        <name>NADPH</name>
        <dbReference type="ChEBI" id="CHEBI:57783"/>
    </ligand>
</feature>
<dbReference type="HAMAP" id="MF_00394">
    <property type="entry name" value="NAD_Glyc3P_dehydrog"/>
    <property type="match status" value="1"/>
</dbReference>
<keyword evidence="3 13" id="KW-0521">NADP</keyword>
<keyword evidence="5 13" id="KW-0520">NAD</keyword>
<dbReference type="AlphaFoldDB" id="A0A1B3WCW0"/>
<keyword evidence="8 13" id="KW-1208">Phospholipid metabolism</keyword>
<evidence type="ECO:0000256" key="1">
    <source>
        <dbReference type="ARBA" id="ARBA00011009"/>
    </source>
</evidence>
<dbReference type="GO" id="GO:0141153">
    <property type="term" value="F:glycerol-3-phosphate dehydrogenase (NADP+) activity"/>
    <property type="evidence" value="ECO:0007669"/>
    <property type="project" value="RHEA"/>
</dbReference>
<keyword evidence="7 13" id="KW-0594">Phospholipid biosynthesis</keyword>
<dbReference type="SUPFAM" id="SSF48179">
    <property type="entry name" value="6-phosphogluconate dehydrogenase C-terminal domain-like"/>
    <property type="match status" value="1"/>
</dbReference>
<keyword evidence="6 13" id="KW-0443">Lipid metabolism</keyword>
<evidence type="ECO:0000256" key="16">
    <source>
        <dbReference type="PIRSR" id="PIRSR000114-3"/>
    </source>
</evidence>
<organism evidence="20 21">
    <name type="scientific">Dialister pneumosintes</name>
    <dbReference type="NCBI Taxonomy" id="39950"/>
    <lineage>
        <taxon>Bacteria</taxon>
        <taxon>Bacillati</taxon>
        <taxon>Bacillota</taxon>
        <taxon>Negativicutes</taxon>
        <taxon>Veillonellales</taxon>
        <taxon>Veillonellaceae</taxon>
        <taxon>Dialister</taxon>
    </lineage>
</organism>
<dbReference type="SUPFAM" id="SSF51735">
    <property type="entry name" value="NAD(P)-binding Rossmann-fold domains"/>
    <property type="match status" value="1"/>
</dbReference>
<evidence type="ECO:0000256" key="10">
    <source>
        <dbReference type="ARBA" id="ARBA00066687"/>
    </source>
</evidence>
<protein>
    <recommendedName>
        <fullName evidence="11 13">Glycerol-3-phosphate dehydrogenase [NAD(P)+]</fullName>
        <ecNumber evidence="10 13">1.1.1.94</ecNumber>
    </recommendedName>
    <alternativeName>
        <fullName evidence="13">NAD(P)(+)-dependent glycerol-3-phosphate dehydrogenase</fullName>
    </alternativeName>
    <alternativeName>
        <fullName evidence="12 13">NAD(P)H-dependent dihydroxyacetone-phosphate reductase</fullName>
    </alternativeName>
</protein>
<evidence type="ECO:0000256" key="5">
    <source>
        <dbReference type="ARBA" id="ARBA00023027"/>
    </source>
</evidence>
<evidence type="ECO:0000256" key="13">
    <source>
        <dbReference type="HAMAP-Rule" id="MF_00394"/>
    </source>
</evidence>
<comment type="similarity">
    <text evidence="1 13 17">Belongs to the NAD-dependent glycerol-3-phosphate dehydrogenase family.</text>
</comment>
<dbReference type="InterPro" id="IPR013328">
    <property type="entry name" value="6PGD_dom2"/>
</dbReference>
<feature type="active site" description="Proton acceptor" evidence="13 14">
    <location>
        <position position="190"/>
    </location>
</feature>
<dbReference type="FunFam" id="3.40.50.720:FF:000019">
    <property type="entry name" value="Glycerol-3-phosphate dehydrogenase [NAD(P)+]"/>
    <property type="match status" value="1"/>
</dbReference>
<feature type="binding site" evidence="13">
    <location>
        <position position="105"/>
    </location>
    <ligand>
        <name>NADPH</name>
        <dbReference type="ChEBI" id="CHEBI:57783"/>
    </ligand>
</feature>
<dbReference type="Pfam" id="PF07479">
    <property type="entry name" value="NAD_Gly3P_dh_C"/>
    <property type="match status" value="1"/>
</dbReference>
<dbReference type="RefSeq" id="WP_069176831.1">
    <property type="nucleotide sequence ID" value="NZ_CP017037.1"/>
</dbReference>
<feature type="binding site" evidence="16">
    <location>
        <position position="254"/>
    </location>
    <ligand>
        <name>NAD(+)</name>
        <dbReference type="ChEBI" id="CHEBI:57540"/>
    </ligand>
</feature>
<dbReference type="EC" id="1.1.1.94" evidence="10 13"/>
<dbReference type="InterPro" id="IPR008927">
    <property type="entry name" value="6-PGluconate_DH-like_C_sf"/>
</dbReference>